<keyword evidence="4" id="KW-1185">Reference proteome</keyword>
<evidence type="ECO:0000256" key="2">
    <source>
        <dbReference type="ARBA" id="ARBA00022840"/>
    </source>
</evidence>
<feature type="non-terminal residue" evidence="3">
    <location>
        <position position="1"/>
    </location>
</feature>
<organism evidence="3 4">
    <name type="scientific">Kipferlia bialata</name>
    <dbReference type="NCBI Taxonomy" id="797122"/>
    <lineage>
        <taxon>Eukaryota</taxon>
        <taxon>Metamonada</taxon>
        <taxon>Carpediemonas-like organisms</taxon>
        <taxon>Kipferlia</taxon>
    </lineage>
</organism>
<keyword evidence="3" id="KW-0346">Stress response</keyword>
<accession>A0A9K3GEV5</accession>
<protein>
    <submittedName>
        <fullName evidence="3">Heat shock protein 70 family protein</fullName>
    </submittedName>
</protein>
<dbReference type="Pfam" id="PF00012">
    <property type="entry name" value="HSP70"/>
    <property type="match status" value="1"/>
</dbReference>
<dbReference type="AlphaFoldDB" id="A0A9K3GEV5"/>
<comment type="caution">
    <text evidence="3">The sequence shown here is derived from an EMBL/GenBank/DDBJ whole genome shotgun (WGS) entry which is preliminary data.</text>
</comment>
<dbReference type="Gene3D" id="3.30.420.40">
    <property type="match status" value="2"/>
</dbReference>
<dbReference type="EMBL" id="BDIP01000084">
    <property type="protein sequence ID" value="GIQ79965.1"/>
    <property type="molecule type" value="Genomic_DNA"/>
</dbReference>
<sequence length="251" mass="28249">MLRDISAHIAKQYDDMMSIDNVKWCLTVPAMWTDQAKGQMREAALEAGLIHELDSPRLLLILEPEAAAVFSKTKGPAFQFKEGEIFMVVDAGGGTVDLTVHKMTIKDGEDALEEVCRGLGGTCGGTFVDASFREWVCDKLTPEQVDKAERERPKDMQSLYTAWDNAKKEVGREDTDDVYIPIPVGIYKSLPQEVQFRLEEEQDGYDTDLVLTDEDAKEIFEPTVQRIIALIRQMDARVQDEIRASVDTMLL</sequence>
<reference evidence="3 4" key="1">
    <citation type="journal article" date="2018" name="PLoS ONE">
        <title>The draft genome of Kipferlia bialata reveals reductive genome evolution in fornicate parasites.</title>
        <authorList>
            <person name="Tanifuji G."/>
            <person name="Takabayashi S."/>
            <person name="Kume K."/>
            <person name="Takagi M."/>
            <person name="Nakayama T."/>
            <person name="Kamikawa R."/>
            <person name="Inagaki Y."/>
            <person name="Hashimoto T."/>
        </authorList>
    </citation>
    <scope>NUCLEOTIDE SEQUENCE [LARGE SCALE GENOMIC DNA]</scope>
    <source>
        <strain evidence="3">NY0173</strain>
    </source>
</reference>
<dbReference type="InterPro" id="IPR013126">
    <property type="entry name" value="Hsp_70_fam"/>
</dbReference>
<dbReference type="SUPFAM" id="SSF53067">
    <property type="entry name" value="Actin-like ATPase domain"/>
    <property type="match status" value="2"/>
</dbReference>
<dbReference type="InterPro" id="IPR043129">
    <property type="entry name" value="ATPase_NBD"/>
</dbReference>
<dbReference type="GO" id="GO:0140662">
    <property type="term" value="F:ATP-dependent protein folding chaperone"/>
    <property type="evidence" value="ECO:0007669"/>
    <property type="project" value="InterPro"/>
</dbReference>
<evidence type="ECO:0000313" key="3">
    <source>
        <dbReference type="EMBL" id="GIQ79965.1"/>
    </source>
</evidence>
<proteinExistence type="predicted"/>
<gene>
    <name evidence="3" type="ORF">KIPB_000680</name>
</gene>
<name>A0A9K3GEV5_9EUKA</name>
<dbReference type="OrthoDB" id="2963168at2759"/>
<dbReference type="Proteomes" id="UP000265618">
    <property type="component" value="Unassembled WGS sequence"/>
</dbReference>
<evidence type="ECO:0000313" key="4">
    <source>
        <dbReference type="Proteomes" id="UP000265618"/>
    </source>
</evidence>
<dbReference type="PANTHER" id="PTHR14187:SF5">
    <property type="entry name" value="HEAT SHOCK 70 KDA PROTEIN 12A"/>
    <property type="match status" value="1"/>
</dbReference>
<keyword evidence="2" id="KW-0067">ATP-binding</keyword>
<dbReference type="PANTHER" id="PTHR14187">
    <property type="entry name" value="ALPHA KINASE/ELONGATION FACTOR 2 KINASE"/>
    <property type="match status" value="1"/>
</dbReference>
<dbReference type="GO" id="GO:0005524">
    <property type="term" value="F:ATP binding"/>
    <property type="evidence" value="ECO:0007669"/>
    <property type="project" value="UniProtKB-KW"/>
</dbReference>
<keyword evidence="1" id="KW-0547">Nucleotide-binding</keyword>
<dbReference type="Gene3D" id="3.90.640.10">
    <property type="entry name" value="Actin, Chain A, domain 4"/>
    <property type="match status" value="1"/>
</dbReference>
<evidence type="ECO:0000256" key="1">
    <source>
        <dbReference type="ARBA" id="ARBA00022741"/>
    </source>
</evidence>